<gene>
    <name evidence="4" type="ORF">D9758_009513</name>
</gene>
<name>A0A8H5G132_9AGAR</name>
<evidence type="ECO:0000256" key="1">
    <source>
        <dbReference type="SAM" id="MobiDB-lite"/>
    </source>
</evidence>
<dbReference type="Proteomes" id="UP000559256">
    <property type="component" value="Unassembled WGS sequence"/>
</dbReference>
<evidence type="ECO:0000256" key="2">
    <source>
        <dbReference type="SAM" id="Phobius"/>
    </source>
</evidence>
<protein>
    <recommendedName>
        <fullName evidence="3">DUF6534 domain-containing protein</fullName>
    </recommendedName>
</protein>
<feature type="region of interest" description="Disordered" evidence="1">
    <location>
        <begin position="143"/>
        <end position="204"/>
    </location>
</feature>
<feature type="compositionally biased region" description="Basic residues" evidence="1">
    <location>
        <begin position="184"/>
        <end position="193"/>
    </location>
</feature>
<keyword evidence="2" id="KW-0472">Membrane</keyword>
<organism evidence="4 5">
    <name type="scientific">Tetrapyrgos nigripes</name>
    <dbReference type="NCBI Taxonomy" id="182062"/>
    <lineage>
        <taxon>Eukaryota</taxon>
        <taxon>Fungi</taxon>
        <taxon>Dikarya</taxon>
        <taxon>Basidiomycota</taxon>
        <taxon>Agaricomycotina</taxon>
        <taxon>Agaricomycetes</taxon>
        <taxon>Agaricomycetidae</taxon>
        <taxon>Agaricales</taxon>
        <taxon>Marasmiineae</taxon>
        <taxon>Marasmiaceae</taxon>
        <taxon>Tetrapyrgos</taxon>
    </lineage>
</organism>
<dbReference type="Pfam" id="PF20152">
    <property type="entry name" value="DUF6534"/>
    <property type="match status" value="1"/>
</dbReference>
<keyword evidence="5" id="KW-1185">Reference proteome</keyword>
<feature type="transmembrane region" description="Helical" evidence="2">
    <location>
        <begin position="102"/>
        <end position="123"/>
    </location>
</feature>
<dbReference type="AlphaFoldDB" id="A0A8H5G132"/>
<dbReference type="InterPro" id="IPR045339">
    <property type="entry name" value="DUF6534"/>
</dbReference>
<dbReference type="PANTHER" id="PTHR40465">
    <property type="entry name" value="CHROMOSOME 1, WHOLE GENOME SHOTGUN SEQUENCE"/>
    <property type="match status" value="1"/>
</dbReference>
<sequence length="246" mass="27475">MDFSNAAYGIYFGVREIKIWELARLQTIVISSMVPMLVFRISADILICTSLCYTLWDYRPHAEARSRKLISTLIVYAMNRFVLTTMIVIAQMVVLITRPASIGAMVIEFVTIHLYINSLLATLNARHRLRGIAESYVSDFELGTRPKSPRSRGQDSSGTGLDIRTASQWTDGSQWTRDSTTRTGHSHSHPHLHSHPELSRLPSGLADLPMTSVASIANVTAEVKTVSSDVRDDWSSSIHSKRKSLT</sequence>
<dbReference type="EMBL" id="JAACJM010000055">
    <property type="protein sequence ID" value="KAF5356383.1"/>
    <property type="molecule type" value="Genomic_DNA"/>
</dbReference>
<reference evidence="4 5" key="1">
    <citation type="journal article" date="2020" name="ISME J.">
        <title>Uncovering the hidden diversity of litter-decomposition mechanisms in mushroom-forming fungi.</title>
        <authorList>
            <person name="Floudas D."/>
            <person name="Bentzer J."/>
            <person name="Ahren D."/>
            <person name="Johansson T."/>
            <person name="Persson P."/>
            <person name="Tunlid A."/>
        </authorList>
    </citation>
    <scope>NUCLEOTIDE SEQUENCE [LARGE SCALE GENOMIC DNA]</scope>
    <source>
        <strain evidence="4 5">CBS 291.85</strain>
    </source>
</reference>
<evidence type="ECO:0000313" key="4">
    <source>
        <dbReference type="EMBL" id="KAF5356383.1"/>
    </source>
</evidence>
<keyword evidence="2" id="KW-1133">Transmembrane helix</keyword>
<feature type="domain" description="DUF6534" evidence="3">
    <location>
        <begin position="42"/>
        <end position="128"/>
    </location>
</feature>
<dbReference type="OrthoDB" id="2743740at2759"/>
<feature type="transmembrane region" description="Helical" evidence="2">
    <location>
        <begin position="77"/>
        <end position="96"/>
    </location>
</feature>
<proteinExistence type="predicted"/>
<feature type="transmembrane region" description="Helical" evidence="2">
    <location>
        <begin position="37"/>
        <end position="56"/>
    </location>
</feature>
<feature type="compositionally biased region" description="Polar residues" evidence="1">
    <location>
        <begin position="154"/>
        <end position="183"/>
    </location>
</feature>
<evidence type="ECO:0000259" key="3">
    <source>
        <dbReference type="Pfam" id="PF20152"/>
    </source>
</evidence>
<comment type="caution">
    <text evidence="4">The sequence shown here is derived from an EMBL/GenBank/DDBJ whole genome shotgun (WGS) entry which is preliminary data.</text>
</comment>
<dbReference type="PANTHER" id="PTHR40465:SF1">
    <property type="entry name" value="DUF6534 DOMAIN-CONTAINING PROTEIN"/>
    <property type="match status" value="1"/>
</dbReference>
<evidence type="ECO:0000313" key="5">
    <source>
        <dbReference type="Proteomes" id="UP000559256"/>
    </source>
</evidence>
<keyword evidence="2" id="KW-0812">Transmembrane</keyword>
<feature type="region of interest" description="Disordered" evidence="1">
    <location>
        <begin position="227"/>
        <end position="246"/>
    </location>
</feature>
<accession>A0A8H5G132</accession>